<dbReference type="EMBL" id="JANPWB010000016">
    <property type="protein sequence ID" value="KAJ1080808.1"/>
    <property type="molecule type" value="Genomic_DNA"/>
</dbReference>
<reference evidence="1" key="1">
    <citation type="journal article" date="2022" name="bioRxiv">
        <title>Sequencing and chromosome-scale assembly of the giantPleurodeles waltlgenome.</title>
        <authorList>
            <person name="Brown T."/>
            <person name="Elewa A."/>
            <person name="Iarovenko S."/>
            <person name="Subramanian E."/>
            <person name="Araus A.J."/>
            <person name="Petzold A."/>
            <person name="Susuki M."/>
            <person name="Suzuki K.-i.T."/>
            <person name="Hayashi T."/>
            <person name="Toyoda A."/>
            <person name="Oliveira C."/>
            <person name="Osipova E."/>
            <person name="Leigh N.D."/>
            <person name="Simon A."/>
            <person name="Yun M.H."/>
        </authorList>
    </citation>
    <scope>NUCLEOTIDE SEQUENCE</scope>
    <source>
        <strain evidence="1">20211129_DDA</strain>
        <tissue evidence="1">Liver</tissue>
    </source>
</reference>
<comment type="caution">
    <text evidence="1">The sequence shown here is derived from an EMBL/GenBank/DDBJ whole genome shotgun (WGS) entry which is preliminary data.</text>
</comment>
<gene>
    <name evidence="1" type="ORF">NDU88_000997</name>
</gene>
<accession>A0AAV7KV01</accession>
<evidence type="ECO:0000313" key="1">
    <source>
        <dbReference type="EMBL" id="KAJ1080808.1"/>
    </source>
</evidence>
<organism evidence="1 2">
    <name type="scientific">Pleurodeles waltl</name>
    <name type="common">Iberian ribbed newt</name>
    <dbReference type="NCBI Taxonomy" id="8319"/>
    <lineage>
        <taxon>Eukaryota</taxon>
        <taxon>Metazoa</taxon>
        <taxon>Chordata</taxon>
        <taxon>Craniata</taxon>
        <taxon>Vertebrata</taxon>
        <taxon>Euteleostomi</taxon>
        <taxon>Amphibia</taxon>
        <taxon>Batrachia</taxon>
        <taxon>Caudata</taxon>
        <taxon>Salamandroidea</taxon>
        <taxon>Salamandridae</taxon>
        <taxon>Pleurodelinae</taxon>
        <taxon>Pleurodeles</taxon>
    </lineage>
</organism>
<protein>
    <submittedName>
        <fullName evidence="1">Uncharacterized protein</fullName>
    </submittedName>
</protein>
<keyword evidence="2" id="KW-1185">Reference proteome</keyword>
<dbReference type="AlphaFoldDB" id="A0AAV7KV01"/>
<proteinExistence type="predicted"/>
<sequence>MSETRALSFHIYKVHEENMRGHQSRLIRNMKDPMCRQFPLTRVSCYRSAVPLGTEANKMDADNKLPERKDTPRFWEPDIEICKCNLRVRDRAAENTNSRILSLIRET</sequence>
<dbReference type="Proteomes" id="UP001066276">
    <property type="component" value="Chromosome 12"/>
</dbReference>
<evidence type="ECO:0000313" key="2">
    <source>
        <dbReference type="Proteomes" id="UP001066276"/>
    </source>
</evidence>
<name>A0AAV7KV01_PLEWA</name>